<dbReference type="EC" id="2.3.1.267" evidence="4"/>
<dbReference type="InterPro" id="IPR000182">
    <property type="entry name" value="GNAT_dom"/>
</dbReference>
<protein>
    <submittedName>
        <fullName evidence="4">Ribosomal-protein-alanine acetyltransferase</fullName>
        <ecNumber evidence="4">2.3.1.267</ecNumber>
    </submittedName>
</protein>
<dbReference type="InterPro" id="IPR006464">
    <property type="entry name" value="AcTrfase_RimI/Ard1"/>
</dbReference>
<organism evidence="4">
    <name type="scientific">bioreactor metagenome</name>
    <dbReference type="NCBI Taxonomy" id="1076179"/>
    <lineage>
        <taxon>unclassified sequences</taxon>
        <taxon>metagenomes</taxon>
        <taxon>ecological metagenomes</taxon>
    </lineage>
</organism>
<dbReference type="InterPro" id="IPR016181">
    <property type="entry name" value="Acyl_CoA_acyltransferase"/>
</dbReference>
<proteinExistence type="predicted"/>
<comment type="caution">
    <text evidence="4">The sequence shown here is derived from an EMBL/GenBank/DDBJ whole genome shotgun (WGS) entry which is preliminary data.</text>
</comment>
<keyword evidence="2 4" id="KW-0012">Acyltransferase</keyword>
<dbReference type="AlphaFoldDB" id="A0A645FIT0"/>
<keyword evidence="1 4" id="KW-0808">Transferase</keyword>
<feature type="domain" description="N-acetyltransferase" evidence="3">
    <location>
        <begin position="9"/>
        <end position="152"/>
    </location>
</feature>
<accession>A0A645FIT0</accession>
<sequence length="152" mass="16717">MGKTAKEGIATRELSASDLKVVQAIGQESFHDSWAVESWLAELNSSITKYIVLEQEGIIKGFAGFWLIAGEAQVTRVAVAKDERGKGLGKMLTEALVAAAWKEGAEAVTLEVRKSNLTAQTVYAKTGFTVSGVRPNYYEDNREDAIIMWLYR</sequence>
<dbReference type="EMBL" id="VSSQ01060908">
    <property type="protein sequence ID" value="MPN14308.1"/>
    <property type="molecule type" value="Genomic_DNA"/>
</dbReference>
<dbReference type="InterPro" id="IPR050832">
    <property type="entry name" value="Bact_Acetyltransf"/>
</dbReference>
<evidence type="ECO:0000313" key="4">
    <source>
        <dbReference type="EMBL" id="MPN14308.1"/>
    </source>
</evidence>
<dbReference type="SUPFAM" id="SSF55729">
    <property type="entry name" value="Acyl-CoA N-acyltransferases (Nat)"/>
    <property type="match status" value="1"/>
</dbReference>
<dbReference type="CDD" id="cd04301">
    <property type="entry name" value="NAT_SF"/>
    <property type="match status" value="1"/>
</dbReference>
<dbReference type="NCBIfam" id="TIGR01575">
    <property type="entry name" value="rimI"/>
    <property type="match status" value="1"/>
</dbReference>
<dbReference type="PROSITE" id="PS51186">
    <property type="entry name" value="GNAT"/>
    <property type="match status" value="1"/>
</dbReference>
<dbReference type="PANTHER" id="PTHR43877">
    <property type="entry name" value="AMINOALKYLPHOSPHONATE N-ACETYLTRANSFERASE-RELATED-RELATED"/>
    <property type="match status" value="1"/>
</dbReference>
<evidence type="ECO:0000256" key="2">
    <source>
        <dbReference type="ARBA" id="ARBA00023315"/>
    </source>
</evidence>
<evidence type="ECO:0000259" key="3">
    <source>
        <dbReference type="PROSITE" id="PS51186"/>
    </source>
</evidence>
<gene>
    <name evidence="4" type="primary">rimI_22</name>
    <name evidence="4" type="ORF">SDC9_161634</name>
</gene>
<dbReference type="Gene3D" id="3.40.630.30">
    <property type="match status" value="1"/>
</dbReference>
<evidence type="ECO:0000256" key="1">
    <source>
        <dbReference type="ARBA" id="ARBA00022679"/>
    </source>
</evidence>
<reference evidence="4" key="1">
    <citation type="submission" date="2019-08" db="EMBL/GenBank/DDBJ databases">
        <authorList>
            <person name="Kucharzyk K."/>
            <person name="Murdoch R.W."/>
            <person name="Higgins S."/>
            <person name="Loffler F."/>
        </authorList>
    </citation>
    <scope>NUCLEOTIDE SEQUENCE</scope>
</reference>
<dbReference type="Pfam" id="PF00583">
    <property type="entry name" value="Acetyltransf_1"/>
    <property type="match status" value="1"/>
</dbReference>
<dbReference type="GO" id="GO:0008999">
    <property type="term" value="F:protein-N-terminal-alanine acetyltransferase activity"/>
    <property type="evidence" value="ECO:0007669"/>
    <property type="project" value="UniProtKB-EC"/>
</dbReference>
<name>A0A645FIT0_9ZZZZ</name>